<proteinExistence type="predicted"/>
<dbReference type="Proteomes" id="UP001497535">
    <property type="component" value="Unassembled WGS sequence"/>
</dbReference>
<sequence>MNPDQNKNLFKQNFPNKIIDSRRQTCSFFTFLSLPSFYSSVFNNVKLSVSAIDLVKAY</sequence>
<protein>
    <submittedName>
        <fullName evidence="1">Uncharacterized protein</fullName>
    </submittedName>
</protein>
<reference evidence="1" key="1">
    <citation type="submission" date="2023-11" db="EMBL/GenBank/DDBJ databases">
        <authorList>
            <person name="Poullet M."/>
        </authorList>
    </citation>
    <scope>NUCLEOTIDE SEQUENCE</scope>
    <source>
        <strain evidence="1">E1834</strain>
    </source>
</reference>
<comment type="caution">
    <text evidence="1">The sequence shown here is derived from an EMBL/GenBank/DDBJ whole genome shotgun (WGS) entry which is preliminary data.</text>
</comment>
<evidence type="ECO:0000313" key="2">
    <source>
        <dbReference type="Proteomes" id="UP001497535"/>
    </source>
</evidence>
<name>A0ACB0ZX13_MELEN</name>
<evidence type="ECO:0000313" key="1">
    <source>
        <dbReference type="EMBL" id="CAK5082525.1"/>
    </source>
</evidence>
<keyword evidence="2" id="KW-1185">Reference proteome</keyword>
<dbReference type="EMBL" id="CAVMJV010000047">
    <property type="protein sequence ID" value="CAK5082525.1"/>
    <property type="molecule type" value="Genomic_DNA"/>
</dbReference>
<gene>
    <name evidence="1" type="ORF">MENTE1834_LOCUS29816</name>
</gene>
<organism evidence="1 2">
    <name type="scientific">Meloidogyne enterolobii</name>
    <name type="common">Root-knot nematode worm</name>
    <name type="synonym">Meloidogyne mayaguensis</name>
    <dbReference type="NCBI Taxonomy" id="390850"/>
    <lineage>
        <taxon>Eukaryota</taxon>
        <taxon>Metazoa</taxon>
        <taxon>Ecdysozoa</taxon>
        <taxon>Nematoda</taxon>
        <taxon>Chromadorea</taxon>
        <taxon>Rhabditida</taxon>
        <taxon>Tylenchina</taxon>
        <taxon>Tylenchomorpha</taxon>
        <taxon>Tylenchoidea</taxon>
        <taxon>Meloidogynidae</taxon>
        <taxon>Meloidogyninae</taxon>
        <taxon>Meloidogyne</taxon>
    </lineage>
</organism>
<accession>A0ACB0ZX13</accession>